<dbReference type="GeneID" id="8237319"/>
<dbReference type="Gene3D" id="3.30.70.1400">
    <property type="entry name" value="Aminomethyltransferase beta-barrel domains"/>
    <property type="match status" value="1"/>
</dbReference>
<dbReference type="OMA" id="TKFPDRE"/>
<evidence type="ECO:0000256" key="1">
    <source>
        <dbReference type="ARBA" id="ARBA00008609"/>
    </source>
</evidence>
<dbReference type="SUPFAM" id="SSF51905">
    <property type="entry name" value="FAD/NAD(P)-binding domain"/>
    <property type="match status" value="1"/>
</dbReference>
<evidence type="ECO:0000313" key="8">
    <source>
        <dbReference type="Proteomes" id="UP000009046"/>
    </source>
</evidence>
<dbReference type="EC" id="1.5.99.1" evidence="6"/>
<dbReference type="AlphaFoldDB" id="E0VHC3"/>
<dbReference type="Pfam" id="PF01266">
    <property type="entry name" value="DAO"/>
    <property type="match status" value="1"/>
</dbReference>
<dbReference type="HOGENOM" id="CLU_007884_11_0_1"/>
<dbReference type="Gene3D" id="3.50.50.60">
    <property type="entry name" value="FAD/NAD(P)-binding domain"/>
    <property type="match status" value="1"/>
</dbReference>
<proteinExistence type="inferred from homology"/>
<dbReference type="InterPro" id="IPR027266">
    <property type="entry name" value="TrmE/GcvT-like"/>
</dbReference>
<evidence type="ECO:0000313" key="6">
    <source>
        <dbReference type="EMBL" id="EEB12779.1"/>
    </source>
</evidence>
<dbReference type="PANTHER" id="PTHR43757:SF15">
    <property type="entry name" value="PYRUVATE DEHYDROGENASE PHOSPHATASE REGULATORY SUBUNIT, MITOCHONDRIAL-LIKE"/>
    <property type="match status" value="1"/>
</dbReference>
<feature type="domain" description="FAD dependent oxidoreductase central" evidence="5">
    <location>
        <begin position="403"/>
        <end position="458"/>
    </location>
</feature>
<dbReference type="Pfam" id="PF01571">
    <property type="entry name" value="GCV_T"/>
    <property type="match status" value="1"/>
</dbReference>
<dbReference type="Gene3D" id="3.30.9.10">
    <property type="entry name" value="D-Amino Acid Oxidase, subunit A, domain 2"/>
    <property type="match status" value="1"/>
</dbReference>
<dbReference type="Gene3D" id="3.30.1360.120">
    <property type="entry name" value="Probable tRNA modification gtpase trme, domain 1"/>
    <property type="match status" value="1"/>
</dbReference>
<dbReference type="eggNOG" id="KOG2844">
    <property type="taxonomic scope" value="Eukaryota"/>
</dbReference>
<dbReference type="KEGG" id="phu:Phum_PHUM205190"/>
<dbReference type="GO" id="GO:0005739">
    <property type="term" value="C:mitochondrion"/>
    <property type="evidence" value="ECO:0007669"/>
    <property type="project" value="TreeGrafter"/>
</dbReference>
<dbReference type="SUPFAM" id="SSF54373">
    <property type="entry name" value="FAD-linked reductases, C-terminal domain"/>
    <property type="match status" value="1"/>
</dbReference>
<keyword evidence="8" id="KW-1185">Reference proteome</keyword>
<evidence type="ECO:0000259" key="4">
    <source>
        <dbReference type="Pfam" id="PF08669"/>
    </source>
</evidence>
<dbReference type="CTD" id="8237319"/>
<keyword evidence="6" id="KW-0560">Oxidoreductase</keyword>
<dbReference type="FunFam" id="2.40.30.110:FF:000004">
    <property type="entry name" value="Pyruvate dehydrogenase phosphatase regulatory subunit, mitochondrial"/>
    <property type="match status" value="1"/>
</dbReference>
<dbReference type="EnsemblMetazoa" id="PHUM205190-RA">
    <property type="protein sequence ID" value="PHUM205190-PA"/>
    <property type="gene ID" value="PHUM205190"/>
</dbReference>
<reference evidence="7" key="3">
    <citation type="submission" date="2021-02" db="UniProtKB">
        <authorList>
            <consortium name="EnsemblMetazoa"/>
        </authorList>
    </citation>
    <scope>IDENTIFICATION</scope>
    <source>
        <strain evidence="7">USDA</strain>
    </source>
</reference>
<dbReference type="PANTHER" id="PTHR43757">
    <property type="entry name" value="AMINOMETHYLTRANSFERASE"/>
    <property type="match status" value="1"/>
</dbReference>
<dbReference type="RefSeq" id="XP_002425517.1">
    <property type="nucleotide sequence ID" value="XM_002425472.1"/>
</dbReference>
<dbReference type="GO" id="GO:0016491">
    <property type="term" value="F:oxidoreductase activity"/>
    <property type="evidence" value="ECO:0007669"/>
    <property type="project" value="UniProtKB-KW"/>
</dbReference>
<comment type="similarity">
    <text evidence="1">Belongs to the GcvT family.</text>
</comment>
<dbReference type="InterPro" id="IPR032503">
    <property type="entry name" value="FAO_M"/>
</dbReference>
<dbReference type="FunCoup" id="E0VHC3">
    <property type="interactions" value="1373"/>
</dbReference>
<dbReference type="InterPro" id="IPR036188">
    <property type="entry name" value="FAD/NAD-bd_sf"/>
</dbReference>
<dbReference type="InParanoid" id="E0VHC3"/>
<feature type="domain" description="GCVT N-terminal" evidence="3">
    <location>
        <begin position="461"/>
        <end position="751"/>
    </location>
</feature>
<evidence type="ECO:0000259" key="2">
    <source>
        <dbReference type="Pfam" id="PF01266"/>
    </source>
</evidence>
<dbReference type="FunFam" id="3.30.70.1400:FF:000003">
    <property type="entry name" value="Pyruvate dehydrogenase phosphatase regulatory subunit"/>
    <property type="match status" value="1"/>
</dbReference>
<dbReference type="Proteomes" id="UP000009046">
    <property type="component" value="Unassembled WGS sequence"/>
</dbReference>
<dbReference type="VEuPathDB" id="VectorBase:PHUM205190"/>
<dbReference type="Gene3D" id="2.40.30.110">
    <property type="entry name" value="Aminomethyltransferase beta-barrel domains"/>
    <property type="match status" value="1"/>
</dbReference>
<feature type="domain" description="Aminomethyltransferase C-terminal" evidence="4">
    <location>
        <begin position="773"/>
        <end position="858"/>
    </location>
</feature>
<dbReference type="STRING" id="121224.E0VHC3"/>
<dbReference type="OrthoDB" id="429143at2759"/>
<dbReference type="EMBL" id="AAZO01002377">
    <property type="status" value="NOT_ANNOTATED_CDS"/>
    <property type="molecule type" value="Genomic_DNA"/>
</dbReference>
<dbReference type="SUPFAM" id="SSF101790">
    <property type="entry name" value="Aminomethyltransferase beta-barrel domain"/>
    <property type="match status" value="1"/>
</dbReference>
<protein>
    <submittedName>
        <fullName evidence="6 7">Sarcosine dehydrogenase, putative</fullName>
        <ecNumber evidence="6">1.5.99.1</ecNumber>
    </submittedName>
</protein>
<dbReference type="Pfam" id="PF08669">
    <property type="entry name" value="GCV_T_C"/>
    <property type="match status" value="1"/>
</dbReference>
<reference evidence="6" key="1">
    <citation type="submission" date="2007-04" db="EMBL/GenBank/DDBJ databases">
        <title>Annotation of Pediculus humanus corporis strain USDA.</title>
        <authorList>
            <person name="Kirkness E."/>
            <person name="Hannick L."/>
            <person name="Hass B."/>
            <person name="Bruggner R."/>
            <person name="Lawson D."/>
            <person name="Bidwell S."/>
            <person name="Joardar V."/>
            <person name="Caler E."/>
            <person name="Walenz B."/>
            <person name="Inman J."/>
            <person name="Schobel S."/>
            <person name="Galinsky K."/>
            <person name="Amedeo P."/>
            <person name="Strausberg R."/>
        </authorList>
    </citation>
    <scope>NUCLEOTIDE SEQUENCE</scope>
    <source>
        <strain evidence="6">USDA</strain>
    </source>
</reference>
<dbReference type="Pfam" id="PF16350">
    <property type="entry name" value="FAO_M"/>
    <property type="match status" value="1"/>
</dbReference>
<feature type="domain" description="FAD dependent oxidoreductase" evidence="2">
    <location>
        <begin position="41"/>
        <end position="400"/>
    </location>
</feature>
<dbReference type="SUPFAM" id="SSF103025">
    <property type="entry name" value="Folate-binding domain"/>
    <property type="match status" value="1"/>
</dbReference>
<dbReference type="InterPro" id="IPR013977">
    <property type="entry name" value="GcvT_C"/>
</dbReference>
<evidence type="ECO:0000313" key="7">
    <source>
        <dbReference type="EnsemblMetazoa" id="PHUM205190-PA"/>
    </source>
</evidence>
<evidence type="ECO:0000259" key="5">
    <source>
        <dbReference type="Pfam" id="PF16350"/>
    </source>
</evidence>
<name>E0VHC3_PEDHC</name>
<organism>
    <name type="scientific">Pediculus humanus subsp. corporis</name>
    <name type="common">Body louse</name>
    <dbReference type="NCBI Taxonomy" id="121224"/>
    <lineage>
        <taxon>Eukaryota</taxon>
        <taxon>Metazoa</taxon>
        <taxon>Ecdysozoa</taxon>
        <taxon>Arthropoda</taxon>
        <taxon>Hexapoda</taxon>
        <taxon>Insecta</taxon>
        <taxon>Pterygota</taxon>
        <taxon>Neoptera</taxon>
        <taxon>Paraneoptera</taxon>
        <taxon>Psocodea</taxon>
        <taxon>Troctomorpha</taxon>
        <taxon>Phthiraptera</taxon>
        <taxon>Anoplura</taxon>
        <taxon>Pediculidae</taxon>
        <taxon>Pediculus</taxon>
    </lineage>
</organism>
<dbReference type="InterPro" id="IPR006222">
    <property type="entry name" value="GCVT_N"/>
</dbReference>
<reference evidence="6" key="2">
    <citation type="submission" date="2007-04" db="EMBL/GenBank/DDBJ databases">
        <title>The genome of the human body louse.</title>
        <authorList>
            <consortium name="The Human Body Louse Genome Consortium"/>
            <person name="Kirkness E."/>
            <person name="Walenz B."/>
            <person name="Hass B."/>
            <person name="Bruggner R."/>
            <person name="Strausberg R."/>
        </authorList>
    </citation>
    <scope>NUCLEOTIDE SEQUENCE</scope>
    <source>
        <strain evidence="6">USDA</strain>
    </source>
</reference>
<evidence type="ECO:0000259" key="3">
    <source>
        <dbReference type="Pfam" id="PF01571"/>
    </source>
</evidence>
<dbReference type="InterPro" id="IPR028896">
    <property type="entry name" value="GcvT/YgfZ/DmdA"/>
</dbReference>
<sequence>MIFSGINRCKKANHIYPIDIHKKCCSSKKSFDYVRLPEEARVVICGGGVLGSAVAYHLCELGWGEHTVILEKGICAKTAAWISSGLIGSFKPKLSQVRLTQETIRQYKDMEAKGLKTGWKQCGSLCLARTKDRMTVFQRMKAKAVSWNIECELITPDEIKKKCPLLKTDDLYGGLFIPGDGVADAHEICKSYLESAKKKGTQVFEKTSVTKVICEEGRVTGVETNIGTIKCNYFVNCGGFWAREVGKMSDPVVKVPIHACEHYYLHTKKIDNLDPMTPAVRDLDGHIYFREYHGKLLCGGFEPEAKPAFEDGILPEIPEMRVLPEDWDQFHFLLQQMIHRVPTLEKAMLEKLCNVPECFSPDCKWILGEAPEVRNYFVASGMKAVGVSAAGGVGRVTADWIVNGYTSHDLYELDISRFLGLHNNIRFLRERVKETPGMHHGLIYPFHEYKTGRNLRMSPIYPMLREAGAVFGQVMGYERPTHFESSHESDRLPDGSKVYKIAENRTFGKPNWFDFVADEYNACRESIGFSDYSSFTKLEMWSKGREVVDLLQFLCSNDVDVQIGSIIHTGMQNVHGGYENDCSLIRMAENHFFLIAPTIQQTRCKVWINRFIPKDGSVHLSDVTSMYTAICVMGPFTKSLLRELTDADLSSKAFPFFTFKEIDIGSANGIRALNITHTGELGFVLYIPNEFALHVYQHLVDAGQKYGIKHAGYYAMRSLRIEKFFAFWGQDLDTSTTPLECGRTWRVKFDKGVDFIGRDALLRQRENGVKRMYVQLILTDHDHEKDLWSWGGEPIYRNGKYVGATTTTGYGYTFKKQVCLGFVKNLNEFQEPQKITSEWVLSGNYEVDIAGIRYRAKLNLYSPNLPSKYPDKERQAYRATRDKMITEPILSSVVEYV</sequence>
<accession>E0VHC3</accession>
<gene>
    <name evidence="7" type="primary">8237319</name>
    <name evidence="6" type="ORF">Phum_PHUM205190</name>
</gene>
<dbReference type="InterPro" id="IPR029043">
    <property type="entry name" value="GcvT/YgfZ_C"/>
</dbReference>
<dbReference type="InterPro" id="IPR006076">
    <property type="entry name" value="FAD-dep_OxRdtase"/>
</dbReference>
<dbReference type="EMBL" id="DS235165">
    <property type="protein sequence ID" value="EEB12779.1"/>
    <property type="molecule type" value="Genomic_DNA"/>
</dbReference>